<protein>
    <submittedName>
        <fullName evidence="1">Uncharacterized protein</fullName>
    </submittedName>
</protein>
<dbReference type="EMBL" id="QTSX02004508">
    <property type="protein sequence ID" value="KAJ9064226.1"/>
    <property type="molecule type" value="Genomic_DNA"/>
</dbReference>
<gene>
    <name evidence="1" type="ORF">DSO57_1032702</name>
</gene>
<evidence type="ECO:0000313" key="2">
    <source>
        <dbReference type="Proteomes" id="UP001165960"/>
    </source>
</evidence>
<name>A0ACC2SPP8_9FUNG</name>
<sequence>MAFGSGPRICIGKNFAMMEQRVVISMMLQSFTFTLGPNIRKTPTPNISSGALLHPVDVDIAFTPIPHKQTN</sequence>
<evidence type="ECO:0000313" key="1">
    <source>
        <dbReference type="EMBL" id="KAJ9064226.1"/>
    </source>
</evidence>
<reference evidence="1" key="1">
    <citation type="submission" date="2022-04" db="EMBL/GenBank/DDBJ databases">
        <title>Genome of the entomopathogenic fungus Entomophthora muscae.</title>
        <authorList>
            <person name="Elya C."/>
            <person name="Lovett B.R."/>
            <person name="Lee E."/>
            <person name="Macias A.M."/>
            <person name="Hajek A.E."/>
            <person name="De Bivort B.L."/>
            <person name="Kasson M.T."/>
            <person name="De Fine Licht H.H."/>
            <person name="Stajich J.E."/>
        </authorList>
    </citation>
    <scope>NUCLEOTIDE SEQUENCE</scope>
    <source>
        <strain evidence="1">Berkeley</strain>
    </source>
</reference>
<accession>A0ACC2SPP8</accession>
<comment type="caution">
    <text evidence="1">The sequence shown here is derived from an EMBL/GenBank/DDBJ whole genome shotgun (WGS) entry which is preliminary data.</text>
</comment>
<dbReference type="Proteomes" id="UP001165960">
    <property type="component" value="Unassembled WGS sequence"/>
</dbReference>
<organism evidence="1 2">
    <name type="scientific">Entomophthora muscae</name>
    <dbReference type="NCBI Taxonomy" id="34485"/>
    <lineage>
        <taxon>Eukaryota</taxon>
        <taxon>Fungi</taxon>
        <taxon>Fungi incertae sedis</taxon>
        <taxon>Zoopagomycota</taxon>
        <taxon>Entomophthoromycotina</taxon>
        <taxon>Entomophthoromycetes</taxon>
        <taxon>Entomophthorales</taxon>
        <taxon>Entomophthoraceae</taxon>
        <taxon>Entomophthora</taxon>
    </lineage>
</organism>
<proteinExistence type="predicted"/>
<keyword evidence="2" id="KW-1185">Reference proteome</keyword>